<organism evidence="2">
    <name type="scientific">marine sediment metagenome</name>
    <dbReference type="NCBI Taxonomy" id="412755"/>
    <lineage>
        <taxon>unclassified sequences</taxon>
        <taxon>metagenomes</taxon>
        <taxon>ecological metagenomes</taxon>
    </lineage>
</organism>
<protein>
    <submittedName>
        <fullName evidence="2">Uncharacterized protein</fullName>
    </submittedName>
</protein>
<keyword evidence="1" id="KW-0812">Transmembrane</keyword>
<keyword evidence="1" id="KW-0472">Membrane</keyword>
<evidence type="ECO:0000313" key="2">
    <source>
        <dbReference type="EMBL" id="KKL88812.1"/>
    </source>
</evidence>
<accession>A0A0F9INJ6</accession>
<feature type="transmembrane region" description="Helical" evidence="1">
    <location>
        <begin position="15"/>
        <end position="38"/>
    </location>
</feature>
<proteinExistence type="predicted"/>
<dbReference type="AlphaFoldDB" id="A0A0F9INJ6"/>
<name>A0A0F9INJ6_9ZZZZ</name>
<feature type="transmembrane region" description="Helical" evidence="1">
    <location>
        <begin position="45"/>
        <end position="63"/>
    </location>
</feature>
<gene>
    <name evidence="2" type="ORF">LCGC14_1920920</name>
</gene>
<comment type="caution">
    <text evidence="2">The sequence shown here is derived from an EMBL/GenBank/DDBJ whole genome shotgun (WGS) entry which is preliminary data.</text>
</comment>
<dbReference type="EMBL" id="LAZR01020456">
    <property type="protein sequence ID" value="KKL88812.1"/>
    <property type="molecule type" value="Genomic_DNA"/>
</dbReference>
<sequence length="90" mass="9747">MKKKWTVLEDIVAEGWIVGGSLLVIGVFCLLPALAFFVCLSKGEIGPAILAAGLFLVPGLAIFSENTPRGEDFAKLKTFLQGHKTQEKEK</sequence>
<reference evidence="2" key="1">
    <citation type="journal article" date="2015" name="Nature">
        <title>Complex archaea that bridge the gap between prokaryotes and eukaryotes.</title>
        <authorList>
            <person name="Spang A."/>
            <person name="Saw J.H."/>
            <person name="Jorgensen S.L."/>
            <person name="Zaremba-Niedzwiedzka K."/>
            <person name="Martijn J."/>
            <person name="Lind A.E."/>
            <person name="van Eijk R."/>
            <person name="Schleper C."/>
            <person name="Guy L."/>
            <person name="Ettema T.J."/>
        </authorList>
    </citation>
    <scope>NUCLEOTIDE SEQUENCE</scope>
</reference>
<keyword evidence="1" id="KW-1133">Transmembrane helix</keyword>
<evidence type="ECO:0000256" key="1">
    <source>
        <dbReference type="SAM" id="Phobius"/>
    </source>
</evidence>